<dbReference type="VEuPathDB" id="FungiDB:RhiirA1_486384"/>
<reference evidence="2 3" key="1">
    <citation type="submission" date="2017-10" db="EMBL/GenBank/DDBJ databases">
        <title>Extensive intraspecific genome diversity in a model arbuscular mycorrhizal fungus.</title>
        <authorList>
            <person name="Chen E.C.H."/>
            <person name="Morin E."/>
            <person name="Baudet D."/>
            <person name="Noel J."/>
            <person name="Ndikumana S."/>
            <person name="Charron P."/>
            <person name="St-Onge C."/>
            <person name="Giorgi J."/>
            <person name="Grigoriev I.V."/>
            <person name="Roux C."/>
            <person name="Martin F.M."/>
            <person name="Corradi N."/>
        </authorList>
    </citation>
    <scope>NUCLEOTIDE SEQUENCE [LARGE SCALE GENOMIC DNA]</scope>
    <source>
        <strain evidence="2 3">A1</strain>
    </source>
</reference>
<dbReference type="Proteomes" id="UP000232688">
    <property type="component" value="Unassembled WGS sequence"/>
</dbReference>
<dbReference type="PANTHER" id="PTHR11895:SF7">
    <property type="entry name" value="GLUTAMYL-TRNA(GLN) AMIDOTRANSFERASE SUBUNIT A, MITOCHONDRIAL"/>
    <property type="match status" value="1"/>
</dbReference>
<dbReference type="GO" id="GO:0003824">
    <property type="term" value="F:catalytic activity"/>
    <property type="evidence" value="ECO:0007669"/>
    <property type="project" value="InterPro"/>
</dbReference>
<protein>
    <submittedName>
        <fullName evidence="2">Amidase signature enzyme</fullName>
    </submittedName>
</protein>
<dbReference type="AlphaFoldDB" id="A0A2N0QHA1"/>
<comment type="caution">
    <text evidence="2">The sequence shown here is derived from an EMBL/GenBank/DDBJ whole genome shotgun (WGS) entry which is preliminary data.</text>
</comment>
<reference evidence="2 3" key="2">
    <citation type="submission" date="2017-10" db="EMBL/GenBank/DDBJ databases">
        <title>Genome analyses suggest a sexual origin of heterokaryosis in a supposedly ancient asexual fungus.</title>
        <authorList>
            <person name="Corradi N."/>
            <person name="Sedzielewska K."/>
            <person name="Noel J."/>
            <person name="Charron P."/>
            <person name="Farinelli L."/>
            <person name="Marton T."/>
            <person name="Kruger M."/>
            <person name="Pelin A."/>
            <person name="Brachmann A."/>
            <person name="Corradi N."/>
        </authorList>
    </citation>
    <scope>NUCLEOTIDE SEQUENCE [LARGE SCALE GENOMIC DNA]</scope>
    <source>
        <strain evidence="2 3">A1</strain>
    </source>
</reference>
<feature type="domain" description="Amidase" evidence="1">
    <location>
        <begin position="3"/>
        <end position="141"/>
    </location>
</feature>
<name>A0A2N0QHA1_9GLOM</name>
<dbReference type="InterPro" id="IPR036928">
    <property type="entry name" value="AS_sf"/>
</dbReference>
<dbReference type="InterPro" id="IPR023631">
    <property type="entry name" value="Amidase_dom"/>
</dbReference>
<evidence type="ECO:0000313" key="2">
    <source>
        <dbReference type="EMBL" id="PKC50432.1"/>
    </source>
</evidence>
<dbReference type="SUPFAM" id="SSF75304">
    <property type="entry name" value="Amidase signature (AS) enzymes"/>
    <property type="match status" value="1"/>
</dbReference>
<evidence type="ECO:0000259" key="1">
    <source>
        <dbReference type="Pfam" id="PF01425"/>
    </source>
</evidence>
<dbReference type="PANTHER" id="PTHR11895">
    <property type="entry name" value="TRANSAMIDASE"/>
    <property type="match status" value="1"/>
</dbReference>
<gene>
    <name evidence="2" type="ORF">RhiirA1_486384</name>
</gene>
<evidence type="ECO:0000313" key="3">
    <source>
        <dbReference type="Proteomes" id="UP000232688"/>
    </source>
</evidence>
<proteinExistence type="predicted"/>
<dbReference type="EMBL" id="LLXH01010035">
    <property type="protein sequence ID" value="PKC50432.1"/>
    <property type="molecule type" value="Genomic_DNA"/>
</dbReference>
<dbReference type="Gene3D" id="3.90.1300.10">
    <property type="entry name" value="Amidase signature (AS) domain"/>
    <property type="match status" value="1"/>
</dbReference>
<feature type="non-terminal residue" evidence="2">
    <location>
        <position position="156"/>
    </location>
</feature>
<organism evidence="2 3">
    <name type="scientific">Rhizophagus irregularis</name>
    <dbReference type="NCBI Taxonomy" id="588596"/>
    <lineage>
        <taxon>Eukaryota</taxon>
        <taxon>Fungi</taxon>
        <taxon>Fungi incertae sedis</taxon>
        <taxon>Mucoromycota</taxon>
        <taxon>Glomeromycotina</taxon>
        <taxon>Glomeromycetes</taxon>
        <taxon>Glomerales</taxon>
        <taxon>Glomeraceae</taxon>
        <taxon>Rhizophagus</taxon>
    </lineage>
</organism>
<accession>A0A2N0QHA1</accession>
<dbReference type="InterPro" id="IPR000120">
    <property type="entry name" value="Amidase"/>
</dbReference>
<sequence>MSELDKELKGLRIGILSDYFQYCQPSVTKNIKKAISTLMSHGVEIIDVQIGNLEDIILAKTVIQSSEASAYHQKNFSNNFMDYGEDVRIRLDKGERYLATEYIHALEYRKLLKSQFMEAFQSVDAFILPTLPFVARNIGDTTISIKEGQDEEIGLI</sequence>
<dbReference type="Pfam" id="PF01425">
    <property type="entry name" value="Amidase"/>
    <property type="match status" value="1"/>
</dbReference>